<reference evidence="2" key="1">
    <citation type="submission" date="2023-03" db="EMBL/GenBank/DDBJ databases">
        <title>Massive genome expansion in bonnet fungi (Mycena s.s.) driven by repeated elements and novel gene families across ecological guilds.</title>
        <authorList>
            <consortium name="Lawrence Berkeley National Laboratory"/>
            <person name="Harder C.B."/>
            <person name="Miyauchi S."/>
            <person name="Viragh M."/>
            <person name="Kuo A."/>
            <person name="Thoen E."/>
            <person name="Andreopoulos B."/>
            <person name="Lu D."/>
            <person name="Skrede I."/>
            <person name="Drula E."/>
            <person name="Henrissat B."/>
            <person name="Morin E."/>
            <person name="Kohler A."/>
            <person name="Barry K."/>
            <person name="LaButti K."/>
            <person name="Morin E."/>
            <person name="Salamov A."/>
            <person name="Lipzen A."/>
            <person name="Mereny Z."/>
            <person name="Hegedus B."/>
            <person name="Baldrian P."/>
            <person name="Stursova M."/>
            <person name="Weitz H."/>
            <person name="Taylor A."/>
            <person name="Grigoriev I.V."/>
            <person name="Nagy L.G."/>
            <person name="Martin F."/>
            <person name="Kauserud H."/>
        </authorList>
    </citation>
    <scope>NUCLEOTIDE SEQUENCE</scope>
    <source>
        <strain evidence="2">CBHHK067</strain>
    </source>
</reference>
<evidence type="ECO:0000259" key="1">
    <source>
        <dbReference type="Pfam" id="PF01693"/>
    </source>
</evidence>
<dbReference type="Gene3D" id="3.40.970.10">
    <property type="entry name" value="Ribonuclease H1, N-terminal domain"/>
    <property type="match status" value="1"/>
</dbReference>
<dbReference type="InterPro" id="IPR009027">
    <property type="entry name" value="Ribosomal_bL9/RNase_H1_N"/>
</dbReference>
<evidence type="ECO:0000313" key="2">
    <source>
        <dbReference type="EMBL" id="KAJ7657056.1"/>
    </source>
</evidence>
<dbReference type="InterPro" id="IPR011320">
    <property type="entry name" value="RNase_H1_N"/>
</dbReference>
<keyword evidence="3" id="KW-1185">Reference proteome</keyword>
<dbReference type="InterPro" id="IPR037056">
    <property type="entry name" value="RNase_H1_N_sf"/>
</dbReference>
<proteinExistence type="predicted"/>
<feature type="domain" description="Ribonuclease H1 N-terminal" evidence="1">
    <location>
        <begin position="83"/>
        <end position="126"/>
    </location>
</feature>
<dbReference type="SUPFAM" id="SSF55658">
    <property type="entry name" value="L9 N-domain-like"/>
    <property type="match status" value="1"/>
</dbReference>
<protein>
    <recommendedName>
        <fullName evidence="1">Ribonuclease H1 N-terminal domain-containing protein</fullName>
    </recommendedName>
</protein>
<dbReference type="Proteomes" id="UP001221757">
    <property type="component" value="Unassembled WGS sequence"/>
</dbReference>
<name>A0AAD7CPS7_MYCRO</name>
<sequence>MERLYAVLGGDNPAVVQIPQSQTAPVMPIIIKCTSEEEGKHMLNLQQVFEGLNHHEVDSKPEIVAKAIMDSTEINDLLTMKGPFYAVYRGKTQRAIYVRNYAEVENQVHDYTYPKFHRFESMKEALVYMVLKGNITRMKALGLYPTVHVHLSPIDYLPKDLSHSTSPSRVSSHIRDLSGIIDTIYGTTIGVPHYEPHEIGRHASYYLQSHGYMPQTISHIASVWANCEDVDKFVELLGAFGMAATEIRWLWDLIQHSDDCSR</sequence>
<gene>
    <name evidence="2" type="ORF">B0H17DRAFT_1146032</name>
</gene>
<dbReference type="AlphaFoldDB" id="A0AAD7CPS7"/>
<organism evidence="2 3">
    <name type="scientific">Mycena rosella</name>
    <name type="common">Pink bonnet</name>
    <name type="synonym">Agaricus rosellus</name>
    <dbReference type="NCBI Taxonomy" id="1033263"/>
    <lineage>
        <taxon>Eukaryota</taxon>
        <taxon>Fungi</taxon>
        <taxon>Dikarya</taxon>
        <taxon>Basidiomycota</taxon>
        <taxon>Agaricomycotina</taxon>
        <taxon>Agaricomycetes</taxon>
        <taxon>Agaricomycetidae</taxon>
        <taxon>Agaricales</taxon>
        <taxon>Marasmiineae</taxon>
        <taxon>Mycenaceae</taxon>
        <taxon>Mycena</taxon>
    </lineage>
</organism>
<dbReference type="EMBL" id="JARKIE010000294">
    <property type="protein sequence ID" value="KAJ7657056.1"/>
    <property type="molecule type" value="Genomic_DNA"/>
</dbReference>
<comment type="caution">
    <text evidence="2">The sequence shown here is derived from an EMBL/GenBank/DDBJ whole genome shotgun (WGS) entry which is preliminary data.</text>
</comment>
<accession>A0AAD7CPS7</accession>
<dbReference type="Pfam" id="PF01693">
    <property type="entry name" value="Cauli_VI"/>
    <property type="match status" value="1"/>
</dbReference>
<evidence type="ECO:0000313" key="3">
    <source>
        <dbReference type="Proteomes" id="UP001221757"/>
    </source>
</evidence>